<dbReference type="EMBL" id="DS028093">
    <property type="protein sequence ID" value="KMP00253.1"/>
    <property type="molecule type" value="Genomic_DNA"/>
</dbReference>
<organism evidence="2 3">
    <name type="scientific">Coccidioides immitis RMSCC 2394</name>
    <dbReference type="NCBI Taxonomy" id="404692"/>
    <lineage>
        <taxon>Eukaryota</taxon>
        <taxon>Fungi</taxon>
        <taxon>Dikarya</taxon>
        <taxon>Ascomycota</taxon>
        <taxon>Pezizomycotina</taxon>
        <taxon>Eurotiomycetes</taxon>
        <taxon>Eurotiomycetidae</taxon>
        <taxon>Onygenales</taxon>
        <taxon>Onygenaceae</taxon>
        <taxon>Coccidioides</taxon>
    </lineage>
</organism>
<reference evidence="3" key="1">
    <citation type="journal article" date="2010" name="Genome Res.">
        <title>Population genomic sequencing of Coccidioides fungi reveals recent hybridization and transposon control.</title>
        <authorList>
            <person name="Neafsey D.E."/>
            <person name="Barker B.M."/>
            <person name="Sharpton T.J."/>
            <person name="Stajich J.E."/>
            <person name="Park D.J."/>
            <person name="Whiston E."/>
            <person name="Hung C.-Y."/>
            <person name="McMahan C."/>
            <person name="White J."/>
            <person name="Sykes S."/>
            <person name="Heiman D."/>
            <person name="Young S."/>
            <person name="Zeng Q."/>
            <person name="Abouelleil A."/>
            <person name="Aftuck L."/>
            <person name="Bessette D."/>
            <person name="Brown A."/>
            <person name="FitzGerald M."/>
            <person name="Lui A."/>
            <person name="Macdonald J.P."/>
            <person name="Priest M."/>
            <person name="Orbach M.J."/>
            <person name="Galgiani J.N."/>
            <person name="Kirkland T.N."/>
            <person name="Cole G.T."/>
            <person name="Birren B.W."/>
            <person name="Henn M.R."/>
            <person name="Taylor J.W."/>
            <person name="Rounsley S.D."/>
        </authorList>
    </citation>
    <scope>NUCLEOTIDE SEQUENCE [LARGE SCALE GENOMIC DNA]</scope>
    <source>
        <strain evidence="3">RMSCC 2394</strain>
    </source>
</reference>
<proteinExistence type="predicted"/>
<dbReference type="Proteomes" id="UP000054565">
    <property type="component" value="Unassembled WGS sequence"/>
</dbReference>
<feature type="region of interest" description="Disordered" evidence="1">
    <location>
        <begin position="1"/>
        <end position="29"/>
    </location>
</feature>
<evidence type="ECO:0000313" key="2">
    <source>
        <dbReference type="EMBL" id="KMP00253.1"/>
    </source>
</evidence>
<evidence type="ECO:0000256" key="1">
    <source>
        <dbReference type="SAM" id="MobiDB-lite"/>
    </source>
</evidence>
<dbReference type="AlphaFoldDB" id="A0A0J6Y105"/>
<protein>
    <submittedName>
        <fullName evidence="2">Uncharacterized protein</fullName>
    </submittedName>
</protein>
<gene>
    <name evidence="2" type="ORF">CIRG_00395</name>
</gene>
<accession>A0A0J6Y105</accession>
<sequence length="141" mass="15898">MSPLPPQPTPTKSGCSILPIPDAKKTPTSSQKRFMVSFWTAPAFFNSKTLKTRPDRRSCRDMHRYYHPLQGQRQPIPVDRLVDGNRSGGEPERCFECGSPHIDWTRDGAGYLASYPARCRALAGVKLPWENGRRNPLGFNI</sequence>
<name>A0A0J6Y105_COCIT</name>
<evidence type="ECO:0000313" key="3">
    <source>
        <dbReference type="Proteomes" id="UP000054565"/>
    </source>
</evidence>